<protein>
    <submittedName>
        <fullName evidence="2">Uncharacterized protein</fullName>
    </submittedName>
</protein>
<reference evidence="3" key="1">
    <citation type="submission" date="2016-10" db="EMBL/GenBank/DDBJ databases">
        <authorList>
            <person name="Varghese N."/>
            <person name="Submissions S."/>
        </authorList>
    </citation>
    <scope>NUCLEOTIDE SEQUENCE [LARGE SCALE GENOMIC DNA]</scope>
    <source>
        <strain evidence="3">CGMCC 1.10121</strain>
    </source>
</reference>
<name>A0A1H8VGJ3_9EURY</name>
<evidence type="ECO:0000313" key="2">
    <source>
        <dbReference type="EMBL" id="SEP14404.1"/>
    </source>
</evidence>
<keyword evidence="1" id="KW-1133">Transmembrane helix</keyword>
<keyword evidence="1" id="KW-0472">Membrane</keyword>
<dbReference type="AlphaFoldDB" id="A0A1H8VGJ3"/>
<feature type="transmembrane region" description="Helical" evidence="1">
    <location>
        <begin position="73"/>
        <end position="93"/>
    </location>
</feature>
<feature type="transmembrane region" description="Helical" evidence="1">
    <location>
        <begin position="99"/>
        <end position="118"/>
    </location>
</feature>
<gene>
    <name evidence="2" type="ORF">SAMN04487948_11673</name>
</gene>
<feature type="transmembrane region" description="Helical" evidence="1">
    <location>
        <begin position="24"/>
        <end position="42"/>
    </location>
</feature>
<dbReference type="EMBL" id="FODV01000016">
    <property type="protein sequence ID" value="SEP14404.1"/>
    <property type="molecule type" value="Genomic_DNA"/>
</dbReference>
<proteinExistence type="predicted"/>
<feature type="transmembrane region" description="Helical" evidence="1">
    <location>
        <begin position="48"/>
        <end position="66"/>
    </location>
</feature>
<organism evidence="2 3">
    <name type="scientific">Halogranum amylolyticum</name>
    <dbReference type="NCBI Taxonomy" id="660520"/>
    <lineage>
        <taxon>Archaea</taxon>
        <taxon>Methanobacteriati</taxon>
        <taxon>Methanobacteriota</taxon>
        <taxon>Stenosarchaea group</taxon>
        <taxon>Halobacteria</taxon>
        <taxon>Halobacteriales</taxon>
        <taxon>Haloferacaceae</taxon>
    </lineage>
</organism>
<accession>A0A1H8VGJ3</accession>
<keyword evidence="3" id="KW-1185">Reference proteome</keyword>
<dbReference type="Proteomes" id="UP000199126">
    <property type="component" value="Unassembled WGS sequence"/>
</dbReference>
<dbReference type="RefSeq" id="WP_139246720.1">
    <property type="nucleotide sequence ID" value="NZ_FODV01000016.1"/>
</dbReference>
<sequence>MNIIKAVTAGKLGVESGNLTLKSILKGLVFGVPIALIATLPVPDPTSVWALLLAAVSLLLSFHAALNEKARHLVVVVVSLLVVYGSLLLIRPFTVGIEANLFVFILFGCVMFISYFMTNRIASKIALA</sequence>
<keyword evidence="1" id="KW-0812">Transmembrane</keyword>
<evidence type="ECO:0000313" key="3">
    <source>
        <dbReference type="Proteomes" id="UP000199126"/>
    </source>
</evidence>
<evidence type="ECO:0000256" key="1">
    <source>
        <dbReference type="SAM" id="Phobius"/>
    </source>
</evidence>